<feature type="compositionally biased region" description="Low complexity" evidence="1">
    <location>
        <begin position="39"/>
        <end position="53"/>
    </location>
</feature>
<dbReference type="AlphaFoldDB" id="A0A8E2DMJ0"/>
<evidence type="ECO:0000256" key="1">
    <source>
        <dbReference type="SAM" id="MobiDB-lite"/>
    </source>
</evidence>
<name>A0A8E2DMJ0_9APHY</name>
<accession>A0A8E2DMJ0</accession>
<reference evidence="2 3" key="1">
    <citation type="submission" date="2016-07" db="EMBL/GenBank/DDBJ databases">
        <title>Draft genome of the white-rot fungus Obba rivulosa 3A-2.</title>
        <authorList>
            <consortium name="DOE Joint Genome Institute"/>
            <person name="Miettinen O."/>
            <person name="Riley R."/>
            <person name="Acob R."/>
            <person name="Barry K."/>
            <person name="Cullen D."/>
            <person name="De Vries R."/>
            <person name="Hainaut M."/>
            <person name="Hatakka A."/>
            <person name="Henrissat B."/>
            <person name="Hilden K."/>
            <person name="Kuo R."/>
            <person name="Labutti K."/>
            <person name="Lipzen A."/>
            <person name="Makela M.R."/>
            <person name="Sandor L."/>
            <person name="Spatafora J.W."/>
            <person name="Grigoriev I.V."/>
            <person name="Hibbett D.S."/>
        </authorList>
    </citation>
    <scope>NUCLEOTIDE SEQUENCE [LARGE SCALE GENOMIC DNA]</scope>
    <source>
        <strain evidence="2 3">3A-2</strain>
    </source>
</reference>
<dbReference type="Proteomes" id="UP000250043">
    <property type="component" value="Unassembled WGS sequence"/>
</dbReference>
<sequence length="88" mass="8962">MHAPTCSGCYASCESQPARPQCCCSSRQRGGISGVPGHAARPAPRRAAPSTPREAGHCARAQAPAARCGHEAGDRDGPGGPVARRDEA</sequence>
<evidence type="ECO:0000313" key="2">
    <source>
        <dbReference type="EMBL" id="OCH88078.1"/>
    </source>
</evidence>
<feature type="region of interest" description="Disordered" evidence="1">
    <location>
        <begin position="26"/>
        <end position="88"/>
    </location>
</feature>
<proteinExistence type="predicted"/>
<feature type="compositionally biased region" description="Basic and acidic residues" evidence="1">
    <location>
        <begin position="68"/>
        <end position="88"/>
    </location>
</feature>
<gene>
    <name evidence="2" type="ORF">OBBRIDRAFT_112977</name>
</gene>
<dbReference type="EMBL" id="KV722463">
    <property type="protein sequence ID" value="OCH88078.1"/>
    <property type="molecule type" value="Genomic_DNA"/>
</dbReference>
<evidence type="ECO:0000313" key="3">
    <source>
        <dbReference type="Proteomes" id="UP000250043"/>
    </source>
</evidence>
<keyword evidence="3" id="KW-1185">Reference proteome</keyword>
<protein>
    <submittedName>
        <fullName evidence="2">Uncharacterized protein</fullName>
    </submittedName>
</protein>
<organism evidence="2 3">
    <name type="scientific">Obba rivulosa</name>
    <dbReference type="NCBI Taxonomy" id="1052685"/>
    <lineage>
        <taxon>Eukaryota</taxon>
        <taxon>Fungi</taxon>
        <taxon>Dikarya</taxon>
        <taxon>Basidiomycota</taxon>
        <taxon>Agaricomycotina</taxon>
        <taxon>Agaricomycetes</taxon>
        <taxon>Polyporales</taxon>
        <taxon>Gelatoporiaceae</taxon>
        <taxon>Obba</taxon>
    </lineage>
</organism>